<feature type="transmembrane region" description="Helical" evidence="5">
    <location>
        <begin position="234"/>
        <end position="251"/>
    </location>
</feature>
<reference evidence="7 8" key="1">
    <citation type="submission" date="2016-10" db="EMBL/GenBank/DDBJ databases">
        <authorList>
            <person name="de Groot N.N."/>
        </authorList>
    </citation>
    <scope>NUCLEOTIDE SEQUENCE [LARGE SCALE GENOMIC DNA]</scope>
    <source>
        <strain evidence="7 8">CGMCC 1.7031</strain>
    </source>
</reference>
<keyword evidence="4 5" id="KW-0472">Membrane</keyword>
<protein>
    <submittedName>
        <fullName evidence="7">Predicted thiol-disulfide oxidoreductase YuxK, DCC family</fullName>
    </submittedName>
</protein>
<feature type="transmembrane region" description="Helical" evidence="5">
    <location>
        <begin position="83"/>
        <end position="99"/>
    </location>
</feature>
<evidence type="ECO:0000256" key="1">
    <source>
        <dbReference type="ARBA" id="ARBA00004127"/>
    </source>
</evidence>
<dbReference type="STRING" id="490189.SAMN02927903_01287"/>
<comment type="subcellular location">
    <subcellularLocation>
        <location evidence="1">Endomembrane system</location>
        <topology evidence="1">Multi-pass membrane protein</topology>
    </subcellularLocation>
</comment>
<keyword evidence="2 5" id="KW-0812">Transmembrane</keyword>
<keyword evidence="8" id="KW-1185">Reference proteome</keyword>
<dbReference type="InterPro" id="IPR011020">
    <property type="entry name" value="HTTM-like"/>
</dbReference>
<dbReference type="OrthoDB" id="341137at2"/>
<evidence type="ECO:0000313" key="8">
    <source>
        <dbReference type="Proteomes" id="UP000199354"/>
    </source>
</evidence>
<dbReference type="PANTHER" id="PTHR39535:SF2">
    <property type="entry name" value="HTTM DOMAIN-CONTAINING PROTEIN"/>
    <property type="match status" value="1"/>
</dbReference>
<feature type="transmembrane region" description="Helical" evidence="5">
    <location>
        <begin position="21"/>
        <end position="38"/>
    </location>
</feature>
<evidence type="ECO:0000256" key="3">
    <source>
        <dbReference type="ARBA" id="ARBA00022989"/>
    </source>
</evidence>
<dbReference type="SMART" id="SM00752">
    <property type="entry name" value="HTTM"/>
    <property type="match status" value="1"/>
</dbReference>
<dbReference type="InterPro" id="IPR052964">
    <property type="entry name" value="Sporulation_signal_mat"/>
</dbReference>
<evidence type="ECO:0000313" key="7">
    <source>
        <dbReference type="EMBL" id="SCY38401.1"/>
    </source>
</evidence>
<feature type="transmembrane region" description="Helical" evidence="5">
    <location>
        <begin position="209"/>
        <end position="227"/>
    </location>
</feature>
<evidence type="ECO:0000256" key="5">
    <source>
        <dbReference type="SAM" id="Phobius"/>
    </source>
</evidence>
<dbReference type="PANTHER" id="PTHR39535">
    <property type="entry name" value="SPORULATION-DELAYING PROTEIN SDPB"/>
    <property type="match status" value="1"/>
</dbReference>
<feature type="transmembrane region" description="Helical" evidence="5">
    <location>
        <begin position="58"/>
        <end position="76"/>
    </location>
</feature>
<sequence>MIKQAFRKLWDTKVDAIGLSVFRMCYAAVLFCEVLQLFKFRNLIYDAEPFNYVGDFDVRYLFGFWFVIIAMLFLGLFTRVTTIVNYLFAVVVFSSAINFEYHVFYAYVGINFLMMFMPVSRVFSLDSLIEKVKYTNIGRPYKVDRKVLEINYLAPVFLGIALVYFDSVFRKVDSPMWMDGLGMWLPSSLPHVVWTDTSLVLNQEWLVKFLGYLVVFFETIFIFLFWFKRFRVPFLLLGIFFHLGILIAYPIPWFALTAVVLYFLMVPNEFWLWISNKFKSKKQSFDFYYDAECPLCNKVVVIIKHFDVLNKVRCITVQGYAANEPALKGIDEETLLINIHGVDQKGKVSVGYDAYIELTKHLGYTYPIALLLAVPGISHLGKRVYRYVAGNRLTERCTSENCLMPEFAQPVSETDDFLVKGWNQLNLTKQFWKWLLVFALAVQLLFISVCPIIDRQINQTVVGKALNQANGIVHAPVKKYLGLTPHPVFMYNIHFDGYNHIFKIVCKTNQKRVPLLDDNGMVTHSYANGSMWVNHTFRTAAPVISAEKYEKAVSRYLRYFAHENGLHQSNYTIYVKEIETTDHWEHDFLHRQMEKPWKPAGTCAMTPTDVQFTWTPEMKAVFEAEKQRK</sequence>
<feature type="transmembrane region" description="Helical" evidence="5">
    <location>
        <begin position="257"/>
        <end position="274"/>
    </location>
</feature>
<proteinExistence type="predicted"/>
<feature type="transmembrane region" description="Helical" evidence="5">
    <location>
        <begin position="431"/>
        <end position="449"/>
    </location>
</feature>
<dbReference type="InterPro" id="IPR007263">
    <property type="entry name" value="DCC1-like"/>
</dbReference>
<dbReference type="Proteomes" id="UP000199354">
    <property type="component" value="Unassembled WGS sequence"/>
</dbReference>
<dbReference type="AlphaFoldDB" id="A0A1G5FGY3"/>
<dbReference type="RefSeq" id="WP_091141475.1">
    <property type="nucleotide sequence ID" value="NZ_FMVF01000005.1"/>
</dbReference>
<gene>
    <name evidence="7" type="ORF">SAMN02927903_01287</name>
</gene>
<dbReference type="Pfam" id="PF04134">
    <property type="entry name" value="DCC1-like"/>
    <property type="match status" value="1"/>
</dbReference>
<accession>A0A1G5FGY3</accession>
<feature type="domain" description="HTTM-like" evidence="6">
    <location>
        <begin position="11"/>
        <end position="270"/>
    </location>
</feature>
<dbReference type="GO" id="GO:0012505">
    <property type="term" value="C:endomembrane system"/>
    <property type="evidence" value="ECO:0007669"/>
    <property type="project" value="UniProtKB-SubCell"/>
</dbReference>
<keyword evidence="3 5" id="KW-1133">Transmembrane helix</keyword>
<dbReference type="GO" id="GO:0015035">
    <property type="term" value="F:protein-disulfide reductase activity"/>
    <property type="evidence" value="ECO:0007669"/>
    <property type="project" value="InterPro"/>
</dbReference>
<dbReference type="EMBL" id="FMVF01000005">
    <property type="protein sequence ID" value="SCY38401.1"/>
    <property type="molecule type" value="Genomic_DNA"/>
</dbReference>
<feature type="transmembrane region" description="Helical" evidence="5">
    <location>
        <begin position="150"/>
        <end position="169"/>
    </location>
</feature>
<evidence type="ECO:0000256" key="2">
    <source>
        <dbReference type="ARBA" id="ARBA00022692"/>
    </source>
</evidence>
<evidence type="ECO:0000259" key="6">
    <source>
        <dbReference type="SMART" id="SM00752"/>
    </source>
</evidence>
<evidence type="ECO:0000256" key="4">
    <source>
        <dbReference type="ARBA" id="ARBA00023136"/>
    </source>
</evidence>
<feature type="transmembrane region" description="Helical" evidence="5">
    <location>
        <begin position="105"/>
        <end position="129"/>
    </location>
</feature>
<name>A0A1G5FGY3_9FLAO</name>
<organism evidence="7 8">
    <name type="scientific">Flavobacterium caeni</name>
    <dbReference type="NCBI Taxonomy" id="490189"/>
    <lineage>
        <taxon>Bacteria</taxon>
        <taxon>Pseudomonadati</taxon>
        <taxon>Bacteroidota</taxon>
        <taxon>Flavobacteriia</taxon>
        <taxon>Flavobacteriales</taxon>
        <taxon>Flavobacteriaceae</taxon>
        <taxon>Flavobacterium</taxon>
    </lineage>
</organism>